<protein>
    <recommendedName>
        <fullName evidence="1">Azaphilone pigments biosynthesis cluster protein L N-terminal domain-containing protein</fullName>
    </recommendedName>
</protein>
<evidence type="ECO:0000259" key="1">
    <source>
        <dbReference type="Pfam" id="PF17111"/>
    </source>
</evidence>
<dbReference type="AlphaFoldDB" id="A0AAN7AU03"/>
<evidence type="ECO:0000313" key="2">
    <source>
        <dbReference type="EMBL" id="KAK4198562.1"/>
    </source>
</evidence>
<dbReference type="InterPro" id="IPR031348">
    <property type="entry name" value="PigL_N"/>
</dbReference>
<sequence length="722" mass="79950">MEAIASGASVLAFVTLSLQSAKVIREILSTVKDGSDCVERVLRDVQGLQDTLRRVKQCCVNSPADKVALESKIKSCGADLKACATELENLVAKAPESTLARQWKKMKIFLKEKDVEKVGHCVVRNTSALNLYLGAIANDALQDVVLSQRAISATQTTMVTELTTIAVQQKNTTTAVQEAVTQLTDGVHSIEETVRATMSTQTDEIAQKLAQTLEQALRQLSLLPASSKRVVEEVNEDGSNERVFEEVNGEDSNDPDLTAGDASENMLTELGGIIESILNEIRDKKGVLTLHQFRKSSAANSLASLFKILASEEFIGANDLVMSISKECLASWTSHELEELQRILPEIHGILLSARRLSLNEPSTPKREFSGALFHHESKKRSYSIGFGSISVLTHSRLWKKQCLRQVPYPNCEDSTDDIIEDTETRIIFIPTMTGHVRESFHAVLRQIHHGDGTSSSIPNMSMYNVLPWNSRVFSVVEQGRLAELREMLRLGEASLRDQDEYGTPLLFYGNENPEMCRFLLEQGADANYVAEHPSYSGENHLTTAMFQIIDDEETDKDGFHRQLECRILLLRAGCDPLWSTEDPGVSMPYNSPPTNAARIFRNGVPESMRVLFDCTDALVTPDTIVDAGQKHTPLLAYCCADMRSPRYSIEGFSLLLNQGSDVNARDVYGQNCLHICLDNITYLRGGTRTLEYLDQVRHSLAYLIGYGALVNAVDNQGLSVS</sequence>
<feature type="domain" description="Azaphilone pigments biosynthesis cluster protein L N-terminal" evidence="1">
    <location>
        <begin position="2"/>
        <end position="193"/>
    </location>
</feature>
<reference evidence="2" key="2">
    <citation type="submission" date="2023-05" db="EMBL/GenBank/DDBJ databases">
        <authorList>
            <consortium name="Lawrence Berkeley National Laboratory"/>
            <person name="Steindorff A."/>
            <person name="Hensen N."/>
            <person name="Bonometti L."/>
            <person name="Westerberg I."/>
            <person name="Brannstrom I.O."/>
            <person name="Guillou S."/>
            <person name="Cros-Aarteil S."/>
            <person name="Calhoun S."/>
            <person name="Haridas S."/>
            <person name="Kuo A."/>
            <person name="Mondo S."/>
            <person name="Pangilinan J."/>
            <person name="Riley R."/>
            <person name="Labutti K."/>
            <person name="Andreopoulos B."/>
            <person name="Lipzen A."/>
            <person name="Chen C."/>
            <person name="Yanf M."/>
            <person name="Daum C."/>
            <person name="Ng V."/>
            <person name="Clum A."/>
            <person name="Ohm R."/>
            <person name="Martin F."/>
            <person name="Silar P."/>
            <person name="Natvig D."/>
            <person name="Lalanne C."/>
            <person name="Gautier V."/>
            <person name="Ament-Velasquez S.L."/>
            <person name="Kruys A."/>
            <person name="Hutchinson M.I."/>
            <person name="Powell A.J."/>
            <person name="Barry K."/>
            <person name="Miller A.N."/>
            <person name="Grigoriev I.V."/>
            <person name="Debuchy R."/>
            <person name="Gladieux P."/>
            <person name="Thoren M.H."/>
            <person name="Johannesson H."/>
        </authorList>
    </citation>
    <scope>NUCLEOTIDE SEQUENCE</scope>
    <source>
        <strain evidence="2">CBS 315.58</strain>
    </source>
</reference>
<dbReference type="Proteomes" id="UP001303160">
    <property type="component" value="Unassembled WGS sequence"/>
</dbReference>
<dbReference type="Pfam" id="PF17111">
    <property type="entry name" value="PigL_N"/>
    <property type="match status" value="1"/>
</dbReference>
<dbReference type="EMBL" id="MU863944">
    <property type="protein sequence ID" value="KAK4198562.1"/>
    <property type="molecule type" value="Genomic_DNA"/>
</dbReference>
<evidence type="ECO:0000313" key="3">
    <source>
        <dbReference type="Proteomes" id="UP001303160"/>
    </source>
</evidence>
<comment type="caution">
    <text evidence="2">The sequence shown here is derived from an EMBL/GenBank/DDBJ whole genome shotgun (WGS) entry which is preliminary data.</text>
</comment>
<proteinExistence type="predicted"/>
<reference evidence="2" key="1">
    <citation type="journal article" date="2023" name="Mol. Phylogenet. Evol.">
        <title>Genome-scale phylogeny and comparative genomics of the fungal order Sordariales.</title>
        <authorList>
            <person name="Hensen N."/>
            <person name="Bonometti L."/>
            <person name="Westerberg I."/>
            <person name="Brannstrom I.O."/>
            <person name="Guillou S."/>
            <person name="Cros-Aarteil S."/>
            <person name="Calhoun S."/>
            <person name="Haridas S."/>
            <person name="Kuo A."/>
            <person name="Mondo S."/>
            <person name="Pangilinan J."/>
            <person name="Riley R."/>
            <person name="LaButti K."/>
            <person name="Andreopoulos B."/>
            <person name="Lipzen A."/>
            <person name="Chen C."/>
            <person name="Yan M."/>
            <person name="Daum C."/>
            <person name="Ng V."/>
            <person name="Clum A."/>
            <person name="Steindorff A."/>
            <person name="Ohm R.A."/>
            <person name="Martin F."/>
            <person name="Silar P."/>
            <person name="Natvig D.O."/>
            <person name="Lalanne C."/>
            <person name="Gautier V."/>
            <person name="Ament-Velasquez S.L."/>
            <person name="Kruys A."/>
            <person name="Hutchinson M.I."/>
            <person name="Powell A.J."/>
            <person name="Barry K."/>
            <person name="Miller A.N."/>
            <person name="Grigoriev I.V."/>
            <person name="Debuchy R."/>
            <person name="Gladieux P."/>
            <person name="Hiltunen Thoren M."/>
            <person name="Johannesson H."/>
        </authorList>
    </citation>
    <scope>NUCLEOTIDE SEQUENCE</scope>
    <source>
        <strain evidence="2">CBS 315.58</strain>
    </source>
</reference>
<name>A0AAN7AU03_9PEZI</name>
<organism evidence="2 3">
    <name type="scientific">Triangularia verruculosa</name>
    <dbReference type="NCBI Taxonomy" id="2587418"/>
    <lineage>
        <taxon>Eukaryota</taxon>
        <taxon>Fungi</taxon>
        <taxon>Dikarya</taxon>
        <taxon>Ascomycota</taxon>
        <taxon>Pezizomycotina</taxon>
        <taxon>Sordariomycetes</taxon>
        <taxon>Sordariomycetidae</taxon>
        <taxon>Sordariales</taxon>
        <taxon>Podosporaceae</taxon>
        <taxon>Triangularia</taxon>
    </lineage>
</organism>
<accession>A0AAN7AU03</accession>
<feature type="non-terminal residue" evidence="2">
    <location>
        <position position="722"/>
    </location>
</feature>
<dbReference type="InterPro" id="IPR036770">
    <property type="entry name" value="Ankyrin_rpt-contain_sf"/>
</dbReference>
<dbReference type="SUPFAM" id="SSF48403">
    <property type="entry name" value="Ankyrin repeat"/>
    <property type="match status" value="1"/>
</dbReference>
<keyword evidence="3" id="KW-1185">Reference proteome</keyword>
<gene>
    <name evidence="2" type="ORF">QBC40DRAFT_159144</name>
</gene>
<dbReference type="Gene3D" id="1.25.40.20">
    <property type="entry name" value="Ankyrin repeat-containing domain"/>
    <property type="match status" value="2"/>
</dbReference>